<dbReference type="SUPFAM" id="SSF88659">
    <property type="entry name" value="Sigma3 and sigma4 domains of RNA polymerase sigma factors"/>
    <property type="match status" value="1"/>
</dbReference>
<gene>
    <name evidence="6" type="primary">lsrR</name>
    <name evidence="6" type="ORF">GCM10023321_79600</name>
</gene>
<keyword evidence="3" id="KW-0238">DNA-binding</keyword>
<evidence type="ECO:0000313" key="6">
    <source>
        <dbReference type="EMBL" id="GAA5174835.1"/>
    </source>
</evidence>
<name>A0ABP9RBY2_9PSEU</name>
<proteinExistence type="inferred from homology"/>
<dbReference type="Proteomes" id="UP001428817">
    <property type="component" value="Unassembled WGS sequence"/>
</dbReference>
<evidence type="ECO:0000256" key="1">
    <source>
        <dbReference type="ARBA" id="ARBA00010466"/>
    </source>
</evidence>
<comment type="similarity">
    <text evidence="1">Belongs to the SorC transcriptional regulatory family.</text>
</comment>
<keyword evidence="4" id="KW-0804">Transcription</keyword>
<evidence type="ECO:0000256" key="4">
    <source>
        <dbReference type="ARBA" id="ARBA00023163"/>
    </source>
</evidence>
<keyword evidence="2" id="KW-0805">Transcription regulation</keyword>
<keyword evidence="7" id="KW-1185">Reference proteome</keyword>
<dbReference type="InterPro" id="IPR051054">
    <property type="entry name" value="SorC_transcr_regulators"/>
</dbReference>
<dbReference type="InterPro" id="IPR013324">
    <property type="entry name" value="RNA_pol_sigma_r3/r4-like"/>
</dbReference>
<sequence>MDNPQLEDEPMPAPRDQELLVRTARMYYQENRSQADIATTLGLSRSNVSRMLTSARERGIVEIRINDPTGRDLACERDLAERFGLRDVRVADGAPATKALARVGDLGARWLAERLRGGAARLAVSWGHTMQALVAAVPVDLAETQELGEIEVVPLVGGLSSVEASITGEELVRDLALRVGGRMRRLHAPAVLTSAESRDVLLAEPSVADALAAARKADIALVGIGCVGVGSSAAIIESVRLERGERAEFQRAAPVGDMCARYFDASGRAVLGAVDDRMLAVTLADLGNIPTVVGIAAGREKLPGVLGALRTGTVDVLICDRALARLLMAHEPA</sequence>
<dbReference type="Pfam" id="PF04198">
    <property type="entry name" value="Sugar-bind"/>
    <property type="match status" value="1"/>
</dbReference>
<feature type="domain" description="Sugar-binding" evidence="5">
    <location>
        <begin position="71"/>
        <end position="328"/>
    </location>
</feature>
<dbReference type="InterPro" id="IPR037171">
    <property type="entry name" value="NagB/RpiA_transferase-like"/>
</dbReference>
<evidence type="ECO:0000313" key="7">
    <source>
        <dbReference type="Proteomes" id="UP001428817"/>
    </source>
</evidence>
<dbReference type="SUPFAM" id="SSF100950">
    <property type="entry name" value="NagB/RpiA/CoA transferase-like"/>
    <property type="match status" value="1"/>
</dbReference>
<dbReference type="Gene3D" id="1.10.10.60">
    <property type="entry name" value="Homeodomain-like"/>
    <property type="match status" value="1"/>
</dbReference>
<dbReference type="EMBL" id="BAABJP010000062">
    <property type="protein sequence ID" value="GAA5174835.1"/>
    <property type="molecule type" value="Genomic_DNA"/>
</dbReference>
<evidence type="ECO:0000256" key="2">
    <source>
        <dbReference type="ARBA" id="ARBA00023015"/>
    </source>
</evidence>
<dbReference type="PANTHER" id="PTHR34294">
    <property type="entry name" value="TRANSCRIPTIONAL REGULATOR-RELATED"/>
    <property type="match status" value="1"/>
</dbReference>
<accession>A0ABP9RBY2</accession>
<organism evidence="6 7">
    <name type="scientific">Pseudonocardia eucalypti</name>
    <dbReference type="NCBI Taxonomy" id="648755"/>
    <lineage>
        <taxon>Bacteria</taxon>
        <taxon>Bacillati</taxon>
        <taxon>Actinomycetota</taxon>
        <taxon>Actinomycetes</taxon>
        <taxon>Pseudonocardiales</taxon>
        <taxon>Pseudonocardiaceae</taxon>
        <taxon>Pseudonocardia</taxon>
    </lineage>
</organism>
<dbReference type="InterPro" id="IPR007324">
    <property type="entry name" value="Sugar-bd_dom_put"/>
</dbReference>
<evidence type="ECO:0000259" key="5">
    <source>
        <dbReference type="Pfam" id="PF04198"/>
    </source>
</evidence>
<protein>
    <submittedName>
        <fullName evidence="6">Transcriptional regulator LsrR</fullName>
    </submittedName>
</protein>
<dbReference type="Gene3D" id="3.40.50.1360">
    <property type="match status" value="1"/>
</dbReference>
<reference evidence="7" key="1">
    <citation type="journal article" date="2019" name="Int. J. Syst. Evol. Microbiol.">
        <title>The Global Catalogue of Microorganisms (GCM) 10K type strain sequencing project: providing services to taxonomists for standard genome sequencing and annotation.</title>
        <authorList>
            <consortium name="The Broad Institute Genomics Platform"/>
            <consortium name="The Broad Institute Genome Sequencing Center for Infectious Disease"/>
            <person name="Wu L."/>
            <person name="Ma J."/>
        </authorList>
    </citation>
    <scope>NUCLEOTIDE SEQUENCE [LARGE SCALE GENOMIC DNA]</scope>
    <source>
        <strain evidence="7">JCM 18303</strain>
    </source>
</reference>
<dbReference type="PANTHER" id="PTHR34294:SF1">
    <property type="entry name" value="TRANSCRIPTIONAL REGULATOR LSRR"/>
    <property type="match status" value="1"/>
</dbReference>
<evidence type="ECO:0000256" key="3">
    <source>
        <dbReference type="ARBA" id="ARBA00023125"/>
    </source>
</evidence>
<comment type="caution">
    <text evidence="6">The sequence shown here is derived from an EMBL/GenBank/DDBJ whole genome shotgun (WGS) entry which is preliminary data.</text>
</comment>